<feature type="transmembrane region" description="Helical" evidence="1">
    <location>
        <begin position="7"/>
        <end position="25"/>
    </location>
</feature>
<organism evidence="2">
    <name type="scientific">freshwater metagenome</name>
    <dbReference type="NCBI Taxonomy" id="449393"/>
    <lineage>
        <taxon>unclassified sequences</taxon>
        <taxon>metagenomes</taxon>
        <taxon>ecological metagenomes</taxon>
    </lineage>
</organism>
<evidence type="ECO:0000313" key="3">
    <source>
        <dbReference type="EMBL" id="CAB4569478.1"/>
    </source>
</evidence>
<keyword evidence="1" id="KW-1133">Transmembrane helix</keyword>
<sequence>MRNNSLAMIGTIAAVGILAWWLGFFDPSTCIHGNQQAGWTSCEAIAQERAIALWVLVGAVVVSVVVWLLRRRK</sequence>
<keyword evidence="1" id="KW-0812">Transmembrane</keyword>
<dbReference type="AlphaFoldDB" id="A0A6J6BPX3"/>
<name>A0A6J6BPX3_9ZZZZ</name>
<gene>
    <name evidence="2" type="ORF">UFOPK1503_00217</name>
    <name evidence="3" type="ORF">UFOPK1693_00578</name>
</gene>
<accession>A0A6J6BPX3</accession>
<dbReference type="EMBL" id="CAEZTO010000005">
    <property type="protein sequence ID" value="CAB4569478.1"/>
    <property type="molecule type" value="Genomic_DNA"/>
</dbReference>
<protein>
    <submittedName>
        <fullName evidence="2">Unannotated protein</fullName>
    </submittedName>
</protein>
<dbReference type="EMBL" id="CAEZST010000002">
    <property type="protein sequence ID" value="CAB4540697.1"/>
    <property type="molecule type" value="Genomic_DNA"/>
</dbReference>
<reference evidence="2" key="1">
    <citation type="submission" date="2020-05" db="EMBL/GenBank/DDBJ databases">
        <authorList>
            <person name="Chiriac C."/>
            <person name="Salcher M."/>
            <person name="Ghai R."/>
            <person name="Kavagutti S V."/>
        </authorList>
    </citation>
    <scope>NUCLEOTIDE SEQUENCE</scope>
</reference>
<evidence type="ECO:0000256" key="1">
    <source>
        <dbReference type="SAM" id="Phobius"/>
    </source>
</evidence>
<feature type="transmembrane region" description="Helical" evidence="1">
    <location>
        <begin position="51"/>
        <end position="69"/>
    </location>
</feature>
<proteinExistence type="predicted"/>
<evidence type="ECO:0000313" key="2">
    <source>
        <dbReference type="EMBL" id="CAB4540697.1"/>
    </source>
</evidence>
<keyword evidence="1" id="KW-0472">Membrane</keyword>